<proteinExistence type="inferred from homology"/>
<dbReference type="GO" id="GO:0005840">
    <property type="term" value="C:ribosome"/>
    <property type="evidence" value="ECO:0007669"/>
    <property type="project" value="UniProtKB-KW"/>
</dbReference>
<evidence type="ECO:0000313" key="11">
    <source>
        <dbReference type="Proteomes" id="UP001461341"/>
    </source>
</evidence>
<evidence type="ECO:0000256" key="9">
    <source>
        <dbReference type="SAM" id="MobiDB-lite"/>
    </source>
</evidence>
<keyword evidence="6 8" id="KW-0687">Ribonucleoprotein</keyword>
<evidence type="ECO:0000256" key="8">
    <source>
        <dbReference type="HAMAP-Rule" id="MF_00500"/>
    </source>
</evidence>
<evidence type="ECO:0000256" key="4">
    <source>
        <dbReference type="ARBA" id="ARBA00022884"/>
    </source>
</evidence>
<dbReference type="Pfam" id="PF01649">
    <property type="entry name" value="Ribosomal_S20p"/>
    <property type="match status" value="1"/>
</dbReference>
<keyword evidence="11" id="KW-1185">Reference proteome</keyword>
<sequence>MPNTKSALKNLRKSERRRLRNKSIKSATKTYIKKFLNMLQSGNIDEAREFFLKEVVKKIDMAASKGVFHKNKAARLKSRLYQKLNKALASSQV</sequence>
<evidence type="ECO:0000256" key="5">
    <source>
        <dbReference type="ARBA" id="ARBA00022980"/>
    </source>
</evidence>
<keyword evidence="3 8" id="KW-0699">rRNA-binding</keyword>
<dbReference type="HAMAP" id="MF_00500">
    <property type="entry name" value="Ribosomal_bS20"/>
    <property type="match status" value="1"/>
</dbReference>
<keyword evidence="5 8" id="KW-0689">Ribosomal protein</keyword>
<comment type="function">
    <text evidence="1 8">Binds directly to 16S ribosomal RNA.</text>
</comment>
<evidence type="ECO:0000256" key="2">
    <source>
        <dbReference type="ARBA" id="ARBA00007634"/>
    </source>
</evidence>
<dbReference type="InterPro" id="IPR036510">
    <property type="entry name" value="Ribosomal_bS20_sf"/>
</dbReference>
<dbReference type="NCBIfam" id="TIGR00029">
    <property type="entry name" value="S20"/>
    <property type="match status" value="1"/>
</dbReference>
<accession>A0ABZ2Y8N8</accession>
<dbReference type="Gene3D" id="1.20.58.110">
    <property type="entry name" value="Ribosomal protein S20"/>
    <property type="match status" value="1"/>
</dbReference>
<dbReference type="PANTHER" id="PTHR33398">
    <property type="entry name" value="30S RIBOSOMAL PROTEIN S20"/>
    <property type="match status" value="1"/>
</dbReference>
<evidence type="ECO:0000256" key="7">
    <source>
        <dbReference type="ARBA" id="ARBA00035136"/>
    </source>
</evidence>
<dbReference type="EMBL" id="CP121689">
    <property type="protein sequence ID" value="WZL75232.1"/>
    <property type="molecule type" value="Genomic_DNA"/>
</dbReference>
<name>A0ABZ2Y8N8_9BACT</name>
<evidence type="ECO:0000313" key="10">
    <source>
        <dbReference type="EMBL" id="WZL75232.1"/>
    </source>
</evidence>
<dbReference type="SUPFAM" id="SSF46992">
    <property type="entry name" value="Ribosomal protein S20"/>
    <property type="match status" value="1"/>
</dbReference>
<dbReference type="Proteomes" id="UP001461341">
    <property type="component" value="Chromosome"/>
</dbReference>
<comment type="similarity">
    <text evidence="2 8">Belongs to the bacterial ribosomal protein bS20 family.</text>
</comment>
<protein>
    <recommendedName>
        <fullName evidence="7 8">Small ribosomal subunit protein bS20</fullName>
    </recommendedName>
</protein>
<gene>
    <name evidence="8 10" type="primary">rpsT</name>
    <name evidence="10" type="ORF">QBE54_06410</name>
</gene>
<organism evidence="10 11">
    <name type="scientific">Thermatribacter velox</name>
    <dbReference type="NCBI Taxonomy" id="3039681"/>
    <lineage>
        <taxon>Bacteria</taxon>
        <taxon>Pseudomonadati</taxon>
        <taxon>Atribacterota</taxon>
        <taxon>Atribacteria</taxon>
        <taxon>Atribacterales</taxon>
        <taxon>Thermatribacteraceae</taxon>
        <taxon>Thermatribacter</taxon>
    </lineage>
</organism>
<evidence type="ECO:0000256" key="1">
    <source>
        <dbReference type="ARBA" id="ARBA00003134"/>
    </source>
</evidence>
<feature type="compositionally biased region" description="Basic residues" evidence="9">
    <location>
        <begin position="10"/>
        <end position="23"/>
    </location>
</feature>
<evidence type="ECO:0000256" key="6">
    <source>
        <dbReference type="ARBA" id="ARBA00023274"/>
    </source>
</evidence>
<reference evidence="10 11" key="1">
    <citation type="submission" date="2023-03" db="EMBL/GenBank/DDBJ databases">
        <title>Novel Species.</title>
        <authorList>
            <person name="Ma S."/>
        </authorList>
    </citation>
    <scope>NUCLEOTIDE SEQUENCE [LARGE SCALE GENOMIC DNA]</scope>
    <source>
        <strain evidence="10 11">B11</strain>
    </source>
</reference>
<feature type="region of interest" description="Disordered" evidence="9">
    <location>
        <begin position="1"/>
        <end position="23"/>
    </location>
</feature>
<evidence type="ECO:0000256" key="3">
    <source>
        <dbReference type="ARBA" id="ARBA00022730"/>
    </source>
</evidence>
<dbReference type="InterPro" id="IPR002583">
    <property type="entry name" value="Ribosomal_bS20"/>
</dbReference>
<dbReference type="PANTHER" id="PTHR33398:SF1">
    <property type="entry name" value="SMALL RIBOSOMAL SUBUNIT PROTEIN BS20C"/>
    <property type="match status" value="1"/>
</dbReference>
<keyword evidence="4 8" id="KW-0694">RNA-binding</keyword>
<dbReference type="RefSeq" id="WP_369017378.1">
    <property type="nucleotide sequence ID" value="NZ_CP121689.1"/>
</dbReference>